<dbReference type="SMART" id="SM00935">
    <property type="entry name" value="OmpH"/>
    <property type="match status" value="1"/>
</dbReference>
<dbReference type="SUPFAM" id="SSF111384">
    <property type="entry name" value="OmpH-like"/>
    <property type="match status" value="1"/>
</dbReference>
<feature type="signal peptide" evidence="5">
    <location>
        <begin position="1"/>
        <end position="21"/>
    </location>
</feature>
<sequence length="207" mass="22560">MMRKLHFLFVAFLLSANSALADLKIAVADINVIFESSSEASALMESIKAKQRVVREKFISTRAAIEEKYKELEKQKDVLSKEAFDEKAKALSDEVSSAEKDAAKSASDIENEYMSRIEDIGKKVKLFVDDYAVKEKFDLILSANQVLYHSGAIADITGELVAKLDAKKADEGGVKSSSAPSDIKSDVKGSPSEQADSGTKSAKSKKK</sequence>
<dbReference type="PANTHER" id="PTHR35089:SF1">
    <property type="entry name" value="CHAPERONE PROTEIN SKP"/>
    <property type="match status" value="1"/>
</dbReference>
<dbReference type="GO" id="GO:0051082">
    <property type="term" value="F:unfolded protein binding"/>
    <property type="evidence" value="ECO:0007669"/>
    <property type="project" value="InterPro"/>
</dbReference>
<feature type="chain" id="PRO_5004208216" description="Outer membrane protein" evidence="5">
    <location>
        <begin position="22"/>
        <end position="207"/>
    </location>
</feature>
<dbReference type="KEGG" id="nse:NSE_0664"/>
<dbReference type="PANTHER" id="PTHR35089">
    <property type="entry name" value="CHAPERONE PROTEIN SKP"/>
    <property type="match status" value="1"/>
</dbReference>
<dbReference type="GO" id="GO:0050821">
    <property type="term" value="P:protein stabilization"/>
    <property type="evidence" value="ECO:0007669"/>
    <property type="project" value="TreeGrafter"/>
</dbReference>
<gene>
    <name evidence="6" type="ordered locus">NSE_0664</name>
</gene>
<protein>
    <recommendedName>
        <fullName evidence="8">Outer membrane protein</fullName>
    </recommendedName>
</protein>
<evidence type="ECO:0000256" key="4">
    <source>
        <dbReference type="SAM" id="MobiDB-lite"/>
    </source>
</evidence>
<dbReference type="STRING" id="222891.NSE_0664"/>
<feature type="region of interest" description="Disordered" evidence="4">
    <location>
        <begin position="169"/>
        <end position="207"/>
    </location>
</feature>
<feature type="compositionally biased region" description="Polar residues" evidence="4">
    <location>
        <begin position="191"/>
        <end position="201"/>
    </location>
</feature>
<evidence type="ECO:0000313" key="6">
    <source>
        <dbReference type="EMBL" id="ABD46519.1"/>
    </source>
</evidence>
<accession>Q2GDA4</accession>
<dbReference type="InterPro" id="IPR005632">
    <property type="entry name" value="Chaperone_Skp"/>
</dbReference>
<keyword evidence="3" id="KW-0175">Coiled coil</keyword>
<evidence type="ECO:0008006" key="8">
    <source>
        <dbReference type="Google" id="ProtNLM"/>
    </source>
</evidence>
<keyword evidence="2 5" id="KW-0732">Signal</keyword>
<organism evidence="6 7">
    <name type="scientific">Ehrlichia sennetsu (strain ATCC VR-367 / Miyayama)</name>
    <name type="common">Neorickettsia sennetsu</name>
    <dbReference type="NCBI Taxonomy" id="222891"/>
    <lineage>
        <taxon>Bacteria</taxon>
        <taxon>Pseudomonadati</taxon>
        <taxon>Pseudomonadota</taxon>
        <taxon>Alphaproteobacteria</taxon>
        <taxon>Rickettsiales</taxon>
        <taxon>Anaplasmataceae</taxon>
        <taxon>Ehrlichia</taxon>
    </lineage>
</organism>
<dbReference type="GO" id="GO:0005829">
    <property type="term" value="C:cytosol"/>
    <property type="evidence" value="ECO:0007669"/>
    <property type="project" value="TreeGrafter"/>
</dbReference>
<feature type="coiled-coil region" evidence="3">
    <location>
        <begin position="55"/>
        <end position="101"/>
    </location>
</feature>
<evidence type="ECO:0000256" key="5">
    <source>
        <dbReference type="SAM" id="SignalP"/>
    </source>
</evidence>
<evidence type="ECO:0000256" key="3">
    <source>
        <dbReference type="SAM" id="Coils"/>
    </source>
</evidence>
<dbReference type="HOGENOM" id="CLU_1330772_0_0_5"/>
<evidence type="ECO:0000256" key="2">
    <source>
        <dbReference type="ARBA" id="ARBA00022729"/>
    </source>
</evidence>
<evidence type="ECO:0000256" key="1">
    <source>
        <dbReference type="ARBA" id="ARBA00009091"/>
    </source>
</evidence>
<reference evidence="6 7" key="1">
    <citation type="journal article" date="2006" name="PLoS Genet.">
        <title>Comparative genomics of emerging human ehrlichiosis agents.</title>
        <authorList>
            <person name="Dunning Hotopp J.C."/>
            <person name="Lin M."/>
            <person name="Madupu R."/>
            <person name="Crabtree J."/>
            <person name="Angiuoli S.V."/>
            <person name="Eisen J.A."/>
            <person name="Seshadri R."/>
            <person name="Ren Q."/>
            <person name="Wu M."/>
            <person name="Utterback T.R."/>
            <person name="Smith S."/>
            <person name="Lewis M."/>
            <person name="Khouri H."/>
            <person name="Zhang C."/>
            <person name="Niu H."/>
            <person name="Lin Q."/>
            <person name="Ohashi N."/>
            <person name="Zhi N."/>
            <person name="Nelson W."/>
            <person name="Brinkac L.M."/>
            <person name="Dodson R.J."/>
            <person name="Rosovitz M.J."/>
            <person name="Sundaram J."/>
            <person name="Daugherty S.C."/>
            <person name="Davidsen T."/>
            <person name="Durkin A.S."/>
            <person name="Gwinn M."/>
            <person name="Haft D.H."/>
            <person name="Selengut J.D."/>
            <person name="Sullivan S.A."/>
            <person name="Zafar N."/>
            <person name="Zhou L."/>
            <person name="Benahmed F."/>
            <person name="Forberger H."/>
            <person name="Halpin R."/>
            <person name="Mulligan S."/>
            <person name="Robinson J."/>
            <person name="White O."/>
            <person name="Rikihisa Y."/>
            <person name="Tettelin H."/>
        </authorList>
    </citation>
    <scope>NUCLEOTIDE SEQUENCE [LARGE SCALE GENOMIC DNA]</scope>
    <source>
        <strain evidence="7">ATCC VR-367 / Miyayama</strain>
    </source>
</reference>
<evidence type="ECO:0000313" key="7">
    <source>
        <dbReference type="Proteomes" id="UP000001942"/>
    </source>
</evidence>
<name>Q2GDA4_EHRS3</name>
<dbReference type="Proteomes" id="UP000001942">
    <property type="component" value="Chromosome"/>
</dbReference>
<dbReference type="InterPro" id="IPR024930">
    <property type="entry name" value="Skp_dom_sf"/>
</dbReference>
<keyword evidence="7" id="KW-1185">Reference proteome</keyword>
<dbReference type="eggNOG" id="COG2825">
    <property type="taxonomic scope" value="Bacteria"/>
</dbReference>
<comment type="similarity">
    <text evidence="1">Belongs to the Skp family.</text>
</comment>
<proteinExistence type="inferred from homology"/>
<dbReference type="EMBL" id="CP000237">
    <property type="protein sequence ID" value="ABD46519.1"/>
    <property type="molecule type" value="Genomic_DNA"/>
</dbReference>
<dbReference type="AlphaFoldDB" id="Q2GDA4"/>
<dbReference type="Pfam" id="PF03938">
    <property type="entry name" value="OmpH"/>
    <property type="match status" value="1"/>
</dbReference>
<dbReference type="Gene3D" id="3.30.910.20">
    <property type="entry name" value="Skp domain"/>
    <property type="match status" value="1"/>
</dbReference>